<dbReference type="RefSeq" id="WP_034721613.1">
    <property type="nucleotide sequence ID" value="NZ_AWQS01000313.1"/>
</dbReference>
<evidence type="ECO:0000313" key="5">
    <source>
        <dbReference type="EMBL" id="EWT04172.1"/>
    </source>
</evidence>
<dbReference type="CDD" id="cd06170">
    <property type="entry name" value="LuxR_C_like"/>
    <property type="match status" value="1"/>
</dbReference>
<dbReference type="InterPro" id="IPR041664">
    <property type="entry name" value="AAA_16"/>
</dbReference>
<dbReference type="PATRIC" id="fig|584657.3.peg.3953"/>
<dbReference type="Pfam" id="PF00196">
    <property type="entry name" value="GerE"/>
    <property type="match status" value="1"/>
</dbReference>
<name>W9GG58_9MICO</name>
<keyword evidence="6" id="KW-1185">Reference proteome</keyword>
<dbReference type="GO" id="GO:0006355">
    <property type="term" value="P:regulation of DNA-templated transcription"/>
    <property type="evidence" value="ECO:0007669"/>
    <property type="project" value="InterPro"/>
</dbReference>
<dbReference type="PANTHER" id="PTHR44688:SF16">
    <property type="entry name" value="DNA-BINDING TRANSCRIPTIONAL ACTIVATOR DEVR_DOSR"/>
    <property type="match status" value="1"/>
</dbReference>
<dbReference type="Pfam" id="PF13191">
    <property type="entry name" value="AAA_16"/>
    <property type="match status" value="1"/>
</dbReference>
<feature type="domain" description="HTH luxR-type" evidence="4">
    <location>
        <begin position="844"/>
        <end position="909"/>
    </location>
</feature>
<dbReference type="InterPro" id="IPR036388">
    <property type="entry name" value="WH-like_DNA-bd_sf"/>
</dbReference>
<keyword evidence="2" id="KW-0238">DNA-binding</keyword>
<dbReference type="EMBL" id="AWQS01000313">
    <property type="protein sequence ID" value="EWT04172.1"/>
    <property type="molecule type" value="Genomic_DNA"/>
</dbReference>
<dbReference type="Gene3D" id="1.25.40.10">
    <property type="entry name" value="Tetratricopeptide repeat domain"/>
    <property type="match status" value="1"/>
</dbReference>
<dbReference type="Proteomes" id="UP000019494">
    <property type="component" value="Unassembled WGS sequence"/>
</dbReference>
<reference evidence="6" key="1">
    <citation type="submission" date="2013-08" db="EMBL/GenBank/DDBJ databases">
        <title>Intrasporangium oryzae NRRL B-24470.</title>
        <authorList>
            <person name="Liu H."/>
            <person name="Wang G."/>
        </authorList>
    </citation>
    <scope>NUCLEOTIDE SEQUENCE [LARGE SCALE GENOMIC DNA]</scope>
    <source>
        <strain evidence="6">Q5-1</strain>
    </source>
</reference>
<dbReference type="InterPro" id="IPR016032">
    <property type="entry name" value="Sig_transdc_resp-reg_C-effctor"/>
</dbReference>
<dbReference type="SUPFAM" id="SSF52540">
    <property type="entry name" value="P-loop containing nucleoside triphosphate hydrolases"/>
    <property type="match status" value="1"/>
</dbReference>
<dbReference type="PROSITE" id="PS00622">
    <property type="entry name" value="HTH_LUXR_1"/>
    <property type="match status" value="1"/>
</dbReference>
<protein>
    <submittedName>
        <fullName evidence="5">LuxR family transcriptional regulator</fullName>
    </submittedName>
</protein>
<dbReference type="PRINTS" id="PR00038">
    <property type="entry name" value="HTHLUXR"/>
</dbReference>
<evidence type="ECO:0000256" key="3">
    <source>
        <dbReference type="ARBA" id="ARBA00023163"/>
    </source>
</evidence>
<dbReference type="GO" id="GO:0003677">
    <property type="term" value="F:DNA binding"/>
    <property type="evidence" value="ECO:0007669"/>
    <property type="project" value="UniProtKB-KW"/>
</dbReference>
<keyword evidence="1" id="KW-0805">Transcription regulation</keyword>
<dbReference type="SUPFAM" id="SSF46894">
    <property type="entry name" value="C-terminal effector domain of the bipartite response regulators"/>
    <property type="match status" value="1"/>
</dbReference>
<gene>
    <name evidence="5" type="ORF">N864_13820</name>
</gene>
<dbReference type="PANTHER" id="PTHR44688">
    <property type="entry name" value="DNA-BINDING TRANSCRIPTIONAL ACTIVATOR DEVR_DOSR"/>
    <property type="match status" value="1"/>
</dbReference>
<dbReference type="Gene3D" id="1.10.10.10">
    <property type="entry name" value="Winged helix-like DNA-binding domain superfamily/Winged helix DNA-binding domain"/>
    <property type="match status" value="1"/>
</dbReference>
<comment type="caution">
    <text evidence="5">The sequence shown here is derived from an EMBL/GenBank/DDBJ whole genome shotgun (WGS) entry which is preliminary data.</text>
</comment>
<dbReference type="AlphaFoldDB" id="W9GG58"/>
<dbReference type="InterPro" id="IPR011990">
    <property type="entry name" value="TPR-like_helical_dom_sf"/>
</dbReference>
<organism evidence="5 6">
    <name type="scientific">Intrasporangium chromatireducens Q5-1</name>
    <dbReference type="NCBI Taxonomy" id="584657"/>
    <lineage>
        <taxon>Bacteria</taxon>
        <taxon>Bacillati</taxon>
        <taxon>Actinomycetota</taxon>
        <taxon>Actinomycetes</taxon>
        <taxon>Micrococcales</taxon>
        <taxon>Intrasporangiaceae</taxon>
        <taxon>Intrasporangium</taxon>
    </lineage>
</organism>
<dbReference type="OrthoDB" id="483at2"/>
<sequence>MTERIPSPGLVGRDGELRRLRDLLRRALGGQPVLALVHGPSGAGSSTLVSALIEGAGDVDVRTVTGLPWESTREFELLRRLGLSIPQVPAGRALHDHVQGAAARVVRQWERWLDASDRPLLVVVRDAQEGDAASLSALSSAVHRLGPRPVMVVVMARTSPQAAPPAGVAALQQVHRDTSIALAGLAVADVARLAASRGVLLDPQAAARLRRHTSGLPRLVLEVLDEAPMTTWGATGERIPAPSSVRWTAERNLVAAGPDARAVVEAAAVLRPWATVREVAELSEVNDPLPPLDVARGLGLVHVRGHQPLRVDLTSPLLRTAVLDLLDLTRRRELYLHAARQSADEGEALRLRLLAAVGPDPGLADELEAFARVSARRGAWGAAGDALAGSSELQTDPARRAALLVAAVDAYVGHGDLGRAAMLIPELDGAPESPQRDAVLGYDAILRGHRHEAEHLLAQAWNAVDPAAHPEVAAQICHRRALHALAAWDAPALVEWSTRAINLEPNTAPAVVEARTLEGLGHGGMGHHDAARAAYAAITGDVPEGAQRQRAQMGLGWLNLALDELPTAAGKLRLASPRDAWQGSTRVSLWAYGWLARCQFSLGDWDGAMATVERAVPVLDATGQDLIAPLVHWTGAEVSALRGDWERARRHLDIMGALRSDYVVMLAPVAIARATVALAAADHPAVVRALSVLASGEHGAGLDEPGFWPWHDLYAIGLTATGLLNEADQFLQPHEQRARERGHRSSIARLGAARGRLLGACGELQAARAVFADAMNQVRELPLPYLRARIHYSYGETLRRAGKRREAEQQLHLARDGYAALGAQTYVDRCDRELQAGGLTPRRDGARLDELTPQERSVVDLVLMGRTNREVASQLFISVKTVQYHLTRVYARLGVRSRVELIALQNAADQESG</sequence>
<dbReference type="PROSITE" id="PS50043">
    <property type="entry name" value="HTH_LUXR_2"/>
    <property type="match status" value="1"/>
</dbReference>
<evidence type="ECO:0000259" key="4">
    <source>
        <dbReference type="PROSITE" id="PS50043"/>
    </source>
</evidence>
<dbReference type="InterPro" id="IPR000792">
    <property type="entry name" value="Tscrpt_reg_LuxR_C"/>
</dbReference>
<dbReference type="SUPFAM" id="SSF48452">
    <property type="entry name" value="TPR-like"/>
    <property type="match status" value="1"/>
</dbReference>
<evidence type="ECO:0000256" key="2">
    <source>
        <dbReference type="ARBA" id="ARBA00023125"/>
    </source>
</evidence>
<proteinExistence type="predicted"/>
<evidence type="ECO:0000313" key="6">
    <source>
        <dbReference type="Proteomes" id="UP000019494"/>
    </source>
</evidence>
<evidence type="ECO:0000256" key="1">
    <source>
        <dbReference type="ARBA" id="ARBA00023015"/>
    </source>
</evidence>
<keyword evidence="3" id="KW-0804">Transcription</keyword>
<dbReference type="InterPro" id="IPR027417">
    <property type="entry name" value="P-loop_NTPase"/>
</dbReference>
<dbReference type="SMART" id="SM00421">
    <property type="entry name" value="HTH_LUXR"/>
    <property type="match status" value="1"/>
</dbReference>
<dbReference type="Gene3D" id="3.40.50.300">
    <property type="entry name" value="P-loop containing nucleotide triphosphate hydrolases"/>
    <property type="match status" value="1"/>
</dbReference>
<accession>W9GG58</accession>